<comment type="caution">
    <text evidence="1">The sequence shown here is derived from an EMBL/GenBank/DDBJ whole genome shotgun (WGS) entry which is preliminary data.</text>
</comment>
<gene>
    <name evidence="1" type="ORF">MRB53_026169</name>
</gene>
<organism evidence="1 2">
    <name type="scientific">Persea americana</name>
    <name type="common">Avocado</name>
    <dbReference type="NCBI Taxonomy" id="3435"/>
    <lineage>
        <taxon>Eukaryota</taxon>
        <taxon>Viridiplantae</taxon>
        <taxon>Streptophyta</taxon>
        <taxon>Embryophyta</taxon>
        <taxon>Tracheophyta</taxon>
        <taxon>Spermatophyta</taxon>
        <taxon>Magnoliopsida</taxon>
        <taxon>Magnoliidae</taxon>
        <taxon>Laurales</taxon>
        <taxon>Lauraceae</taxon>
        <taxon>Persea</taxon>
    </lineage>
</organism>
<evidence type="ECO:0000313" key="1">
    <source>
        <dbReference type="EMBL" id="KAJ8632833.1"/>
    </source>
</evidence>
<keyword evidence="2" id="KW-1185">Reference proteome</keyword>
<dbReference type="EMBL" id="CM056816">
    <property type="protein sequence ID" value="KAJ8632833.1"/>
    <property type="molecule type" value="Genomic_DNA"/>
</dbReference>
<dbReference type="Proteomes" id="UP001234297">
    <property type="component" value="Chromosome 8"/>
</dbReference>
<protein>
    <submittedName>
        <fullName evidence="1">Uncharacterized protein</fullName>
    </submittedName>
</protein>
<sequence>MYLHTASESILTQWDPNAEMDIYGNVQIFVKGLCVYKISLATAACKLNEAPKFDDSEAEKYLRINSPHYDTDNEIEFINDHPQLLPMHEENYGKIDGEDFEDTLPLSLLFAEADDDKLPLS</sequence>
<proteinExistence type="predicted"/>
<accession>A0ACC2LI86</accession>
<reference evidence="1 2" key="1">
    <citation type="journal article" date="2022" name="Hortic Res">
        <title>A haplotype resolved chromosomal level avocado genome allows analysis of novel avocado genes.</title>
        <authorList>
            <person name="Nath O."/>
            <person name="Fletcher S.J."/>
            <person name="Hayward A."/>
            <person name="Shaw L.M."/>
            <person name="Masouleh A.K."/>
            <person name="Furtado A."/>
            <person name="Henry R.J."/>
            <person name="Mitter N."/>
        </authorList>
    </citation>
    <scope>NUCLEOTIDE SEQUENCE [LARGE SCALE GENOMIC DNA]</scope>
    <source>
        <strain evidence="2">cv. Hass</strain>
    </source>
</reference>
<name>A0ACC2LI86_PERAE</name>
<evidence type="ECO:0000313" key="2">
    <source>
        <dbReference type="Proteomes" id="UP001234297"/>
    </source>
</evidence>